<dbReference type="PANTHER" id="PTHR34135">
    <property type="entry name" value="LYSOZYME"/>
    <property type="match status" value="1"/>
</dbReference>
<evidence type="ECO:0000256" key="1">
    <source>
        <dbReference type="ARBA" id="ARBA00010646"/>
    </source>
</evidence>
<dbReference type="SUPFAM" id="SSF51445">
    <property type="entry name" value="(Trans)glycosidases"/>
    <property type="match status" value="1"/>
</dbReference>
<gene>
    <name evidence="2" type="ORF">H9968_08145</name>
</gene>
<proteinExistence type="inferred from homology"/>
<evidence type="ECO:0000313" key="2">
    <source>
        <dbReference type="EMBL" id="HIZ39879.1"/>
    </source>
</evidence>
<dbReference type="Gene3D" id="3.20.20.80">
    <property type="entry name" value="Glycosidases"/>
    <property type="match status" value="1"/>
</dbReference>
<dbReference type="GO" id="GO:0016998">
    <property type="term" value="P:cell wall macromolecule catabolic process"/>
    <property type="evidence" value="ECO:0007669"/>
    <property type="project" value="InterPro"/>
</dbReference>
<comment type="similarity">
    <text evidence="1">Belongs to the glycosyl hydrolase 25 family.</text>
</comment>
<dbReference type="Proteomes" id="UP000824049">
    <property type="component" value="Unassembled WGS sequence"/>
</dbReference>
<dbReference type="InterPro" id="IPR017853">
    <property type="entry name" value="GH"/>
</dbReference>
<sequence>MSKYYPDISHHHTVADWKEVEKNCPFLITKATQGTSFVDSAMEGIVRQCEKRGISYWLYAYLNKGDELAQARFLVKTCKDKVGEYFMGYILDVEAGNSASGVQKAMDYLKTLNEKMMIYTMYAQYDKYKNIIAARPSRCAWWEARYGLNNGKYSSSYPCHAGADLHQYTSDGTCPGFGEKIDLNRITGQGKDETWFAVPQNKKPDKPEGEDNVKYFSTIKKQTVSNITEFLHNRGFGAGEKNMSRIAAENCQSKEVRSALFELAKQGKLIKPSGLNKREETEEKS</sequence>
<reference evidence="2" key="1">
    <citation type="journal article" date="2021" name="PeerJ">
        <title>Extensive microbial diversity within the chicken gut microbiome revealed by metagenomics and culture.</title>
        <authorList>
            <person name="Gilroy R."/>
            <person name="Ravi A."/>
            <person name="Getino M."/>
            <person name="Pursley I."/>
            <person name="Horton D.L."/>
            <person name="Alikhan N.F."/>
            <person name="Baker D."/>
            <person name="Gharbi K."/>
            <person name="Hall N."/>
            <person name="Watson M."/>
            <person name="Adriaenssens E.M."/>
            <person name="Foster-Nyarko E."/>
            <person name="Jarju S."/>
            <person name="Secka A."/>
            <person name="Antonio M."/>
            <person name="Oren A."/>
            <person name="Chaudhuri R.R."/>
            <person name="La Ragione R."/>
            <person name="Hildebrand F."/>
            <person name="Pallen M.J."/>
        </authorList>
    </citation>
    <scope>NUCLEOTIDE SEQUENCE</scope>
    <source>
        <strain evidence="2">CHK179-28034</strain>
    </source>
</reference>
<evidence type="ECO:0008006" key="4">
    <source>
        <dbReference type="Google" id="ProtNLM"/>
    </source>
</evidence>
<comment type="caution">
    <text evidence="2">The sequence shown here is derived from an EMBL/GenBank/DDBJ whole genome shotgun (WGS) entry which is preliminary data.</text>
</comment>
<dbReference type="GO" id="GO:0016052">
    <property type="term" value="P:carbohydrate catabolic process"/>
    <property type="evidence" value="ECO:0007669"/>
    <property type="project" value="TreeGrafter"/>
</dbReference>
<name>A0A9D2J8U9_9FIRM</name>
<dbReference type="PROSITE" id="PS51904">
    <property type="entry name" value="GLYCOSYL_HYDROL_F25_2"/>
    <property type="match status" value="1"/>
</dbReference>
<dbReference type="GO" id="GO:0003796">
    <property type="term" value="F:lysozyme activity"/>
    <property type="evidence" value="ECO:0007669"/>
    <property type="project" value="InterPro"/>
</dbReference>
<accession>A0A9D2J8U9</accession>
<dbReference type="PANTHER" id="PTHR34135:SF2">
    <property type="entry name" value="LYSOZYME"/>
    <property type="match status" value="1"/>
</dbReference>
<dbReference type="InterPro" id="IPR002053">
    <property type="entry name" value="Glyco_hydro_25"/>
</dbReference>
<organism evidence="2 3">
    <name type="scientific">Candidatus Anaerobutyricum stercoris</name>
    <dbReference type="NCBI Taxonomy" id="2838457"/>
    <lineage>
        <taxon>Bacteria</taxon>
        <taxon>Bacillati</taxon>
        <taxon>Bacillota</taxon>
        <taxon>Clostridia</taxon>
        <taxon>Lachnospirales</taxon>
        <taxon>Lachnospiraceae</taxon>
        <taxon>Anaerobutyricum</taxon>
    </lineage>
</organism>
<protein>
    <recommendedName>
        <fullName evidence="4">Lysozyme</fullName>
    </recommendedName>
</protein>
<dbReference type="GO" id="GO:0009253">
    <property type="term" value="P:peptidoglycan catabolic process"/>
    <property type="evidence" value="ECO:0007669"/>
    <property type="project" value="InterPro"/>
</dbReference>
<dbReference type="EMBL" id="DXBR01000072">
    <property type="protein sequence ID" value="HIZ39879.1"/>
    <property type="molecule type" value="Genomic_DNA"/>
</dbReference>
<reference evidence="2" key="2">
    <citation type="submission" date="2021-04" db="EMBL/GenBank/DDBJ databases">
        <authorList>
            <person name="Gilroy R."/>
        </authorList>
    </citation>
    <scope>NUCLEOTIDE SEQUENCE</scope>
    <source>
        <strain evidence="2">CHK179-28034</strain>
    </source>
</reference>
<dbReference type="Pfam" id="PF01183">
    <property type="entry name" value="Glyco_hydro_25"/>
    <property type="match status" value="1"/>
</dbReference>
<evidence type="ECO:0000313" key="3">
    <source>
        <dbReference type="Proteomes" id="UP000824049"/>
    </source>
</evidence>
<dbReference type="AlphaFoldDB" id="A0A9D2J8U9"/>